<dbReference type="SUPFAM" id="SSF51735">
    <property type="entry name" value="NAD(P)-binding Rossmann-fold domains"/>
    <property type="match status" value="1"/>
</dbReference>
<dbReference type="Proteomes" id="UP001239445">
    <property type="component" value="Unassembled WGS sequence"/>
</dbReference>
<dbReference type="EMBL" id="MU839828">
    <property type="protein sequence ID" value="KAK1759515.1"/>
    <property type="molecule type" value="Genomic_DNA"/>
</dbReference>
<dbReference type="GO" id="GO:0004764">
    <property type="term" value="F:shikimate 3-dehydrogenase (NADP+) activity"/>
    <property type="evidence" value="ECO:0007669"/>
    <property type="project" value="InterPro"/>
</dbReference>
<dbReference type="Pfam" id="PF01488">
    <property type="entry name" value="Shikimate_DH"/>
    <property type="match status" value="1"/>
</dbReference>
<comment type="similarity">
    <text evidence="2">In the N-terminal section; belongs to the shikimate kinase family.</text>
</comment>
<dbReference type="AlphaFoldDB" id="A0AAJ0BJQ2"/>
<protein>
    <submittedName>
        <fullName evidence="5">Type I 3-dehydroquinase-domain-containing protein</fullName>
    </submittedName>
</protein>
<dbReference type="Gene3D" id="3.40.50.10860">
    <property type="entry name" value="Leucine Dehydrogenase, chain A, domain 1"/>
    <property type="match status" value="1"/>
</dbReference>
<proteinExistence type="inferred from homology"/>
<comment type="similarity">
    <text evidence="1">In the 2nd section; belongs to the type-I 3-dehydroquinase family.</text>
</comment>
<evidence type="ECO:0000259" key="3">
    <source>
        <dbReference type="Pfam" id="PF01488"/>
    </source>
</evidence>
<evidence type="ECO:0000313" key="5">
    <source>
        <dbReference type="EMBL" id="KAK1759515.1"/>
    </source>
</evidence>
<feature type="domain" description="Quinate/shikimate 5-dehydrogenase/glutamyl-tRNA reductase" evidence="3">
    <location>
        <begin position="604"/>
        <end position="650"/>
    </location>
</feature>
<dbReference type="PANTHER" id="PTHR21090:SF17">
    <property type="entry name" value="QUINATE REPRESSOR PROTEIN"/>
    <property type="match status" value="1"/>
</dbReference>
<dbReference type="InterPro" id="IPR001381">
    <property type="entry name" value="DHquinase_I"/>
</dbReference>
<dbReference type="CDD" id="cd00502">
    <property type="entry name" value="DHQase_I"/>
    <property type="match status" value="1"/>
</dbReference>
<dbReference type="SUPFAM" id="SSF52540">
    <property type="entry name" value="P-loop containing nucleoside triphosphate hydrolases"/>
    <property type="match status" value="1"/>
</dbReference>
<evidence type="ECO:0000313" key="6">
    <source>
        <dbReference type="Proteomes" id="UP001239445"/>
    </source>
</evidence>
<dbReference type="GO" id="GO:0003855">
    <property type="term" value="F:3-dehydroquinate dehydratase activity"/>
    <property type="evidence" value="ECO:0007669"/>
    <property type="project" value="InterPro"/>
</dbReference>
<dbReference type="InterPro" id="IPR031322">
    <property type="entry name" value="Shikimate/glucono_kinase"/>
</dbReference>
<dbReference type="Gene3D" id="3.40.50.720">
    <property type="entry name" value="NAD(P)-binding Rossmann-like Domain"/>
    <property type="match status" value="1"/>
</dbReference>
<dbReference type="Pfam" id="PF01487">
    <property type="entry name" value="DHquinase_I"/>
    <property type="match status" value="1"/>
</dbReference>
<dbReference type="Pfam" id="PF08501">
    <property type="entry name" value="Shikimate_dh_N"/>
    <property type="match status" value="1"/>
</dbReference>
<sequence length="807" mass="89570">MSPVVPPKNERAFDANASIVLVGCRGAGKRTLGFMGALHLRRPLVTEDHYFEKITGLTRGQYLSRNGREAFARQNAEVFKRMLDSNRTGCVIECGMSSLADEAQEALRAYSRTHPVVYIHREKEQIALLMDAADAEQLLKADEKHRSCSNLEYYNLLDSSNHASSPISGSSTPMDSRNPTPSKLLCAREDFTRFLDLITGRGATRAWLESPFSVNAIPPEFRSYSYALRLRLSYLMDMDLEWEDFEARGDCIELIIDHWPNDLHNIVARQVALIRRKLGLPIIYHVEENPRGERRRSLDERNAMDADLLELGLRLGVDYISLDLQRDEELVSRVLRHRGRSKVIGNFWYMGFGATPWLDDVQVENYKKAQALGCDVVRIVRFCAGDSDVSILEEFRNKIQRTIPDPKPPLVAYDFSVLGVRTPLQSRILSPVKHPDMENERDHLATVSTATGSFELLFRQFLLDPLQFYVLGSNVSYSLSPAMHNAAYDFAGMPHTFQAVTCSTLDDLNQICISDAFGGGSLTAPFKVAIMPHLKVKSHHATAIGAVNVLLPLRGKTNGILDHANSRNKAGRARTFFGDNTDWSAILTCLRRAISPRNFVQPSRTTGLVIGAGGMARAAIYALIQLGCRNVFIHNRTYANAVKVAEHFNEWAATQGLVSPQANGSLPEICRVLPSLLDAWPSGYQLPTMIISCVPATSVDGNPPADFEIPLGWLGSPTGGVVVELAYGPLVTPLVAQMQAFRQGVSPAWSIVDGLEVVGEMAIEAFELMTGRMAPKRLMKEVGRKAWELQQSHQGSMATFSGHFTGR</sequence>
<accession>A0AAJ0BJQ2</accession>
<keyword evidence="6" id="KW-1185">Reference proteome</keyword>
<dbReference type="FunFam" id="3.40.50.720:FF:000386">
    <property type="entry name" value="Quinate repressor protein"/>
    <property type="match status" value="1"/>
</dbReference>
<gene>
    <name evidence="5" type="ORF">QBC47DRAFT_109351</name>
</gene>
<evidence type="ECO:0000259" key="4">
    <source>
        <dbReference type="Pfam" id="PF08501"/>
    </source>
</evidence>
<name>A0AAJ0BJQ2_9PEZI</name>
<dbReference type="Gene3D" id="3.40.50.300">
    <property type="entry name" value="P-loop containing nucleotide triphosphate hydrolases"/>
    <property type="match status" value="1"/>
</dbReference>
<dbReference type="CDD" id="cd01065">
    <property type="entry name" value="NAD_bind_Shikimate_DH"/>
    <property type="match status" value="1"/>
</dbReference>
<dbReference type="InterPro" id="IPR036291">
    <property type="entry name" value="NAD(P)-bd_dom_sf"/>
</dbReference>
<dbReference type="InterPro" id="IPR013785">
    <property type="entry name" value="Aldolase_TIM"/>
</dbReference>
<dbReference type="InterPro" id="IPR046346">
    <property type="entry name" value="Aminoacid_DH-like_N_sf"/>
</dbReference>
<dbReference type="GO" id="GO:0003866">
    <property type="term" value="F:3-phosphoshikimate 1-carboxyvinyltransferase activity"/>
    <property type="evidence" value="ECO:0007669"/>
    <property type="project" value="TreeGrafter"/>
</dbReference>
<feature type="domain" description="Shikimate dehydrogenase substrate binding N-terminal" evidence="4">
    <location>
        <begin position="470"/>
        <end position="550"/>
    </location>
</feature>
<evidence type="ECO:0000256" key="1">
    <source>
        <dbReference type="ARBA" id="ARBA00006477"/>
    </source>
</evidence>
<dbReference type="Pfam" id="PF01202">
    <property type="entry name" value="SKI"/>
    <property type="match status" value="1"/>
</dbReference>
<dbReference type="GO" id="GO:0009423">
    <property type="term" value="P:chorismate biosynthetic process"/>
    <property type="evidence" value="ECO:0007669"/>
    <property type="project" value="TreeGrafter"/>
</dbReference>
<comment type="caution">
    <text evidence="5">The sequence shown here is derived from an EMBL/GenBank/DDBJ whole genome shotgun (WGS) entry which is preliminary data.</text>
</comment>
<organism evidence="5 6">
    <name type="scientific">Echria macrotheca</name>
    <dbReference type="NCBI Taxonomy" id="438768"/>
    <lineage>
        <taxon>Eukaryota</taxon>
        <taxon>Fungi</taxon>
        <taxon>Dikarya</taxon>
        <taxon>Ascomycota</taxon>
        <taxon>Pezizomycotina</taxon>
        <taxon>Sordariomycetes</taxon>
        <taxon>Sordariomycetidae</taxon>
        <taxon>Sordariales</taxon>
        <taxon>Schizotheciaceae</taxon>
        <taxon>Echria</taxon>
    </lineage>
</organism>
<dbReference type="SUPFAM" id="SSF53223">
    <property type="entry name" value="Aminoacid dehydrogenase-like, N-terminal domain"/>
    <property type="match status" value="1"/>
</dbReference>
<dbReference type="Gene3D" id="3.20.20.70">
    <property type="entry name" value="Aldolase class I"/>
    <property type="match status" value="1"/>
</dbReference>
<dbReference type="InterPro" id="IPR006151">
    <property type="entry name" value="Shikm_DH/Glu-tRNA_Rdtase"/>
</dbReference>
<dbReference type="InterPro" id="IPR027417">
    <property type="entry name" value="P-loop_NTPase"/>
</dbReference>
<dbReference type="PANTHER" id="PTHR21090">
    <property type="entry name" value="AROM/DEHYDROQUINATE SYNTHASE"/>
    <property type="match status" value="1"/>
</dbReference>
<dbReference type="SUPFAM" id="SSF51569">
    <property type="entry name" value="Aldolase"/>
    <property type="match status" value="1"/>
</dbReference>
<evidence type="ECO:0000256" key="2">
    <source>
        <dbReference type="ARBA" id="ARBA00009349"/>
    </source>
</evidence>
<reference evidence="5" key="1">
    <citation type="submission" date="2023-06" db="EMBL/GenBank/DDBJ databases">
        <title>Genome-scale phylogeny and comparative genomics of the fungal order Sordariales.</title>
        <authorList>
            <consortium name="Lawrence Berkeley National Laboratory"/>
            <person name="Hensen N."/>
            <person name="Bonometti L."/>
            <person name="Westerberg I."/>
            <person name="Brannstrom I.O."/>
            <person name="Guillou S."/>
            <person name="Cros-Aarteil S."/>
            <person name="Calhoun S."/>
            <person name="Haridas S."/>
            <person name="Kuo A."/>
            <person name="Mondo S."/>
            <person name="Pangilinan J."/>
            <person name="Riley R."/>
            <person name="Labutti K."/>
            <person name="Andreopoulos B."/>
            <person name="Lipzen A."/>
            <person name="Chen C."/>
            <person name="Yanf M."/>
            <person name="Daum C."/>
            <person name="Ng V."/>
            <person name="Clum A."/>
            <person name="Steindorff A."/>
            <person name="Ohm R."/>
            <person name="Martin F."/>
            <person name="Silar P."/>
            <person name="Natvig D."/>
            <person name="Lalanne C."/>
            <person name="Gautier V."/>
            <person name="Ament-Velasquez S.L."/>
            <person name="Kruys A."/>
            <person name="Hutchinson M.I."/>
            <person name="Powell A.J."/>
            <person name="Barry K."/>
            <person name="Miller A.N."/>
            <person name="Grigoriev I.V."/>
            <person name="Debuchy R."/>
            <person name="Gladieux P."/>
            <person name="Thoren M.H."/>
            <person name="Johannesson H."/>
        </authorList>
    </citation>
    <scope>NUCLEOTIDE SEQUENCE</scope>
    <source>
        <strain evidence="5">PSN4</strain>
    </source>
</reference>
<dbReference type="InterPro" id="IPR013708">
    <property type="entry name" value="Shikimate_DH-bd_N"/>
</dbReference>